<dbReference type="AlphaFoldDB" id="A0A7W6KH35"/>
<evidence type="ECO:0000256" key="8">
    <source>
        <dbReference type="SAM" id="Phobius"/>
    </source>
</evidence>
<dbReference type="RefSeq" id="WP_246413561.1">
    <property type="nucleotide sequence ID" value="NZ_JACIDZ010000002.1"/>
</dbReference>
<reference evidence="11 12" key="1">
    <citation type="submission" date="2020-08" db="EMBL/GenBank/DDBJ databases">
        <title>Genomic Encyclopedia of Type Strains, Phase IV (KMG-IV): sequencing the most valuable type-strain genomes for metagenomic binning, comparative biology and taxonomic classification.</title>
        <authorList>
            <person name="Goeker M."/>
        </authorList>
    </citation>
    <scope>NUCLEOTIDE SEQUENCE [LARGE SCALE GENOMIC DNA]</scope>
    <source>
        <strain evidence="11 12">DSM 28101</strain>
    </source>
</reference>
<feature type="domain" description="Histidine kinase" evidence="10">
    <location>
        <begin position="613"/>
        <end position="830"/>
    </location>
</feature>
<keyword evidence="9" id="KW-0732">Signal</keyword>
<feature type="chain" id="PRO_5031455998" description="histidine kinase" evidence="9">
    <location>
        <begin position="47"/>
        <end position="842"/>
    </location>
</feature>
<dbReference type="GO" id="GO:0005886">
    <property type="term" value="C:plasma membrane"/>
    <property type="evidence" value="ECO:0007669"/>
    <property type="project" value="TreeGrafter"/>
</dbReference>
<dbReference type="SUPFAM" id="SSF55785">
    <property type="entry name" value="PYP-like sensor domain (PAS domain)"/>
    <property type="match status" value="3"/>
</dbReference>
<evidence type="ECO:0000256" key="1">
    <source>
        <dbReference type="ARBA" id="ARBA00000085"/>
    </source>
</evidence>
<dbReference type="InterPro" id="IPR004358">
    <property type="entry name" value="Sig_transdc_His_kin-like_C"/>
</dbReference>
<dbReference type="InterPro" id="IPR003661">
    <property type="entry name" value="HisK_dim/P_dom"/>
</dbReference>
<keyword evidence="5 11" id="KW-0418">Kinase</keyword>
<dbReference type="GO" id="GO:0000155">
    <property type="term" value="F:phosphorelay sensor kinase activity"/>
    <property type="evidence" value="ECO:0007669"/>
    <property type="project" value="InterPro"/>
</dbReference>
<evidence type="ECO:0000256" key="4">
    <source>
        <dbReference type="ARBA" id="ARBA00022679"/>
    </source>
</evidence>
<evidence type="ECO:0000256" key="5">
    <source>
        <dbReference type="ARBA" id="ARBA00022777"/>
    </source>
</evidence>
<feature type="signal peptide" evidence="9">
    <location>
        <begin position="1"/>
        <end position="46"/>
    </location>
</feature>
<dbReference type="SMART" id="SM00387">
    <property type="entry name" value="HATPase_c"/>
    <property type="match status" value="1"/>
</dbReference>
<keyword evidence="8" id="KW-0472">Membrane</keyword>
<dbReference type="CDD" id="cd00075">
    <property type="entry name" value="HATPase"/>
    <property type="match status" value="1"/>
</dbReference>
<dbReference type="SMART" id="SM00091">
    <property type="entry name" value="PAS"/>
    <property type="match status" value="3"/>
</dbReference>
<comment type="catalytic activity">
    <reaction evidence="1">
        <text>ATP + protein L-histidine = ADP + protein N-phospho-L-histidine.</text>
        <dbReference type="EC" id="2.7.13.3"/>
    </reaction>
</comment>
<dbReference type="InterPro" id="IPR036097">
    <property type="entry name" value="HisK_dim/P_sf"/>
</dbReference>
<dbReference type="PANTHER" id="PTHR43047">
    <property type="entry name" value="TWO-COMPONENT HISTIDINE PROTEIN KINASE"/>
    <property type="match status" value="1"/>
</dbReference>
<keyword evidence="6" id="KW-0175">Coiled coil</keyword>
<evidence type="ECO:0000256" key="2">
    <source>
        <dbReference type="ARBA" id="ARBA00012438"/>
    </source>
</evidence>
<evidence type="ECO:0000256" key="9">
    <source>
        <dbReference type="SAM" id="SignalP"/>
    </source>
</evidence>
<dbReference type="Pfam" id="PF02518">
    <property type="entry name" value="HATPase_c"/>
    <property type="match status" value="1"/>
</dbReference>
<dbReference type="InterPro" id="IPR000014">
    <property type="entry name" value="PAS"/>
</dbReference>
<dbReference type="Gene3D" id="3.30.565.10">
    <property type="entry name" value="Histidine kinase-like ATPase, C-terminal domain"/>
    <property type="match status" value="1"/>
</dbReference>
<dbReference type="SUPFAM" id="SSF47384">
    <property type="entry name" value="Homodimeric domain of signal transducing histidine kinase"/>
    <property type="match status" value="1"/>
</dbReference>
<dbReference type="InterPro" id="IPR036890">
    <property type="entry name" value="HATPase_C_sf"/>
</dbReference>
<dbReference type="SUPFAM" id="SSF55874">
    <property type="entry name" value="ATPase domain of HSP90 chaperone/DNA topoisomerase II/histidine kinase"/>
    <property type="match status" value="1"/>
</dbReference>
<dbReference type="Pfam" id="PF00512">
    <property type="entry name" value="HisKA"/>
    <property type="match status" value="1"/>
</dbReference>
<dbReference type="PROSITE" id="PS50109">
    <property type="entry name" value="HIS_KIN"/>
    <property type="match status" value="1"/>
</dbReference>
<keyword evidence="3" id="KW-0597">Phosphoprotein</keyword>
<dbReference type="PANTHER" id="PTHR43047:SF72">
    <property type="entry name" value="OSMOSENSING HISTIDINE PROTEIN KINASE SLN1"/>
    <property type="match status" value="1"/>
</dbReference>
<name>A0A7W6KH35_9HYPH</name>
<dbReference type="InterPro" id="IPR003594">
    <property type="entry name" value="HATPase_dom"/>
</dbReference>
<dbReference type="InterPro" id="IPR035965">
    <property type="entry name" value="PAS-like_dom_sf"/>
</dbReference>
<feature type="compositionally biased region" description="Basic and acidic residues" evidence="7">
    <location>
        <begin position="7"/>
        <end position="17"/>
    </location>
</feature>
<dbReference type="Pfam" id="PF12860">
    <property type="entry name" value="PAS_7"/>
    <property type="match status" value="1"/>
</dbReference>
<evidence type="ECO:0000256" key="7">
    <source>
        <dbReference type="SAM" id="MobiDB-lite"/>
    </source>
</evidence>
<accession>A0A7W6KH35</accession>
<dbReference type="PRINTS" id="PR00344">
    <property type="entry name" value="BCTRLSENSOR"/>
</dbReference>
<dbReference type="Proteomes" id="UP000530571">
    <property type="component" value="Unassembled WGS sequence"/>
</dbReference>
<gene>
    <name evidence="11" type="ORF">GGR30_000873</name>
</gene>
<dbReference type="CDD" id="cd00082">
    <property type="entry name" value="HisKA"/>
    <property type="match status" value="1"/>
</dbReference>
<dbReference type="SMART" id="SM00388">
    <property type="entry name" value="HisKA"/>
    <property type="match status" value="1"/>
</dbReference>
<feature type="region of interest" description="Disordered" evidence="7">
    <location>
        <begin position="1"/>
        <end position="23"/>
    </location>
</feature>
<evidence type="ECO:0000256" key="3">
    <source>
        <dbReference type="ARBA" id="ARBA00022553"/>
    </source>
</evidence>
<dbReference type="InterPro" id="IPR013656">
    <property type="entry name" value="PAS_4"/>
</dbReference>
<keyword evidence="4" id="KW-0808">Transferase</keyword>
<dbReference type="Pfam" id="PF08448">
    <property type="entry name" value="PAS_4"/>
    <property type="match status" value="1"/>
</dbReference>
<proteinExistence type="predicted"/>
<keyword evidence="8" id="KW-0812">Transmembrane</keyword>
<dbReference type="EC" id="2.7.13.3" evidence="2"/>
<feature type="transmembrane region" description="Helical" evidence="8">
    <location>
        <begin position="62"/>
        <end position="81"/>
    </location>
</feature>
<evidence type="ECO:0000259" key="10">
    <source>
        <dbReference type="PROSITE" id="PS50109"/>
    </source>
</evidence>
<dbReference type="EMBL" id="JACIDZ010000002">
    <property type="protein sequence ID" value="MBB4120962.1"/>
    <property type="molecule type" value="Genomic_DNA"/>
</dbReference>
<protein>
    <recommendedName>
        <fullName evidence="2">histidine kinase</fullName>
        <ecNumber evidence="2">2.7.13.3</ecNumber>
    </recommendedName>
</protein>
<evidence type="ECO:0000256" key="6">
    <source>
        <dbReference type="SAM" id="Coils"/>
    </source>
</evidence>
<sequence>MRKRRMERGGKSNEGRKIRDRRAKRATARWLAAGTALSLSAANAFAQATDTAPVLSSREVMALSAFCGILAATVLSTLWFMRLRGRTEAENQRLALELENHRERIANLKALNAERNRRIVFWEGPKAQPEFLGALPAEAGAPEDETAFLAFADWLSPGSSKQLEAAISALRKKAKAFEMLAEARNGYVLEVVGGTTGGRAHVRFGALESIRAELAELKVEHKRQKAVLARFETLFDAVDMPCWQRDADGALIWANRAYVEAVEGGEPEQAIAENRMLVGAAVQEKLDEAVRAGTRFDGRQPVVTGGSRTFYELSEVPNGDGSAGIARDVSELQSAENALEQTLESHADTLNHLNTAVAIFDASRRLTFYNQAFEKLWKLDMGFLESHPDNGELFERLRADGKLPEPHQWREWKEKALSVYRAVEPYNDLWYLPSGETLSVFASAHPRGGTTWVFENHTEQVALKTRYNTLVKVQGETIDHLSEGVAVFGPDGRLKLSNPAFLALWRIADKDAAPGTHIRALIETCEDDPGASDGWKLFARMITSFDDERVSRQGRLDLASGLVLDYAVTPLPNAQTMLTFVNKTDSVKVERALTEKNDALRKAEELKNAFLEHVSHELRTPLTSIMGFAELLKAPETGALTPRQGNYVDHIANSSSVLMTIVNDMIDLKSADAGILQLELDRMSLDDLIDSVADDISSRLQEGGVTLEITAPPKLGDITADFQRLKQVLLKILGNAVKYAPRGSIIALSCWREQGDFVFTVTDNGPGIADDALESVFTRFESGGRQAQYAGAGLGLAIVESFVGLHNGRVFIDSEPGAGTTVSCRIPDATAEKGGAEIIAAE</sequence>
<dbReference type="InterPro" id="IPR005467">
    <property type="entry name" value="His_kinase_dom"/>
</dbReference>
<feature type="coiled-coil region" evidence="6">
    <location>
        <begin position="84"/>
        <end position="118"/>
    </location>
</feature>
<evidence type="ECO:0000313" key="11">
    <source>
        <dbReference type="EMBL" id="MBB4120962.1"/>
    </source>
</evidence>
<keyword evidence="8" id="KW-1133">Transmembrane helix</keyword>
<evidence type="ECO:0000313" key="12">
    <source>
        <dbReference type="Proteomes" id="UP000530571"/>
    </source>
</evidence>
<dbReference type="GO" id="GO:0009927">
    <property type="term" value="F:histidine phosphotransfer kinase activity"/>
    <property type="evidence" value="ECO:0007669"/>
    <property type="project" value="TreeGrafter"/>
</dbReference>
<keyword evidence="12" id="KW-1185">Reference proteome</keyword>
<dbReference type="Gene3D" id="1.10.287.130">
    <property type="match status" value="1"/>
</dbReference>
<organism evidence="11 12">
    <name type="scientific">Martelella radicis</name>
    <dbReference type="NCBI Taxonomy" id="1397476"/>
    <lineage>
        <taxon>Bacteria</taxon>
        <taxon>Pseudomonadati</taxon>
        <taxon>Pseudomonadota</taxon>
        <taxon>Alphaproteobacteria</taxon>
        <taxon>Hyphomicrobiales</taxon>
        <taxon>Aurantimonadaceae</taxon>
        <taxon>Martelella</taxon>
    </lineage>
</organism>
<comment type="caution">
    <text evidence="11">The sequence shown here is derived from an EMBL/GenBank/DDBJ whole genome shotgun (WGS) entry which is preliminary data.</text>
</comment>
<dbReference type="Gene3D" id="3.30.450.20">
    <property type="entry name" value="PAS domain"/>
    <property type="match status" value="1"/>
</dbReference>